<dbReference type="EMBL" id="BORQ01000006">
    <property type="protein sequence ID" value="GIO33580.1"/>
    <property type="molecule type" value="Genomic_DNA"/>
</dbReference>
<sequence length="170" mass="19339">MIDFNAEIISGYSMGNVVLGRNISEYIDELYSRHRVQLKEYSVPDGEVRSAYALDGTMTIVVDSNGLIASIGCNQNYTGRYKERLYAGQSMRDIIGLTSRQRIFNGSLIIDDDFGFSFVIPSPYDEIADAMEHMPLDLIFNEIYVADFSSWNPQNSGARFLHERKTKKRI</sequence>
<dbReference type="AlphaFoldDB" id="A0A920CBN0"/>
<dbReference type="RefSeq" id="WP_160044995.1">
    <property type="nucleotide sequence ID" value="NZ_BORQ01000006.1"/>
</dbReference>
<accession>A0A920CBN0</accession>
<evidence type="ECO:0000313" key="1">
    <source>
        <dbReference type="EMBL" id="GIO33580.1"/>
    </source>
</evidence>
<organism evidence="1 2">
    <name type="scientific">Paenibacillus albilobatus</name>
    <dbReference type="NCBI Taxonomy" id="2716884"/>
    <lineage>
        <taxon>Bacteria</taxon>
        <taxon>Bacillati</taxon>
        <taxon>Bacillota</taxon>
        <taxon>Bacilli</taxon>
        <taxon>Bacillales</taxon>
        <taxon>Paenibacillaceae</taxon>
        <taxon>Paenibacillus</taxon>
    </lineage>
</organism>
<comment type="caution">
    <text evidence="1">The sequence shown here is derived from an EMBL/GenBank/DDBJ whole genome shotgun (WGS) entry which is preliminary data.</text>
</comment>
<keyword evidence="2" id="KW-1185">Reference proteome</keyword>
<evidence type="ECO:0000313" key="2">
    <source>
        <dbReference type="Proteomes" id="UP000679779"/>
    </source>
</evidence>
<dbReference type="Proteomes" id="UP000679779">
    <property type="component" value="Unassembled WGS sequence"/>
</dbReference>
<proteinExistence type="predicted"/>
<reference evidence="1" key="1">
    <citation type="submission" date="2021-03" db="EMBL/GenBank/DDBJ databases">
        <title>Antimicrobial resistance genes in bacteria isolated from Japanese honey, and their potential for conferring macrolide and lincosamide resistance in the American foulbrood pathogen Paenibacillus larvae.</title>
        <authorList>
            <person name="Okamoto M."/>
            <person name="Kumagai M."/>
            <person name="Kanamori H."/>
            <person name="Takamatsu D."/>
        </authorList>
    </citation>
    <scope>NUCLEOTIDE SEQUENCE</scope>
    <source>
        <strain evidence="1">J2TS6</strain>
    </source>
</reference>
<gene>
    <name evidence="1" type="ORF">J2TS6_47210</name>
</gene>
<name>A0A920CBN0_9BACL</name>
<protein>
    <submittedName>
        <fullName evidence="1">Uncharacterized protein</fullName>
    </submittedName>
</protein>